<sequence length="90" mass="8881">MRARTVLAAVALAGTVLLGGAAQALADDNDDMGSPMSNQMSNPMGGGSMGSPMGNAGGDFGSTSHAKSDFGPDASGFGQVGSIFDRTSMH</sequence>
<keyword evidence="2" id="KW-0732">Signal</keyword>
<accession>A0A101PA39</accession>
<feature type="compositionally biased region" description="Gly residues" evidence="1">
    <location>
        <begin position="44"/>
        <end position="60"/>
    </location>
</feature>
<proteinExistence type="predicted"/>
<reference evidence="3 4" key="1">
    <citation type="submission" date="2015-10" db="EMBL/GenBank/DDBJ databases">
        <title>Draft genome sequence of Streptomyces yokosukanensis DSM 40224, type strain for the species Streptomyces yokosukanensis.</title>
        <authorList>
            <person name="Ruckert C."/>
            <person name="Winkler A."/>
            <person name="Kalinowski J."/>
            <person name="Kampfer P."/>
            <person name="Glaeser S."/>
        </authorList>
    </citation>
    <scope>NUCLEOTIDE SEQUENCE [LARGE SCALE GENOMIC DNA]</scope>
    <source>
        <strain evidence="3 4">DSM 40224</strain>
    </source>
</reference>
<dbReference type="Proteomes" id="UP000053127">
    <property type="component" value="Unassembled WGS sequence"/>
</dbReference>
<protein>
    <submittedName>
        <fullName evidence="3">Uncharacterized protein</fullName>
    </submittedName>
</protein>
<dbReference type="OrthoDB" id="10016420at2"/>
<dbReference type="RefSeq" id="WP_067120640.1">
    <property type="nucleotide sequence ID" value="NZ_JBFACD010000039.1"/>
</dbReference>
<organism evidence="3 4">
    <name type="scientific">Streptomyces yokosukanensis</name>
    <dbReference type="NCBI Taxonomy" id="67386"/>
    <lineage>
        <taxon>Bacteria</taxon>
        <taxon>Bacillati</taxon>
        <taxon>Actinomycetota</taxon>
        <taxon>Actinomycetes</taxon>
        <taxon>Kitasatosporales</taxon>
        <taxon>Streptomycetaceae</taxon>
        <taxon>Streptomyces</taxon>
    </lineage>
</organism>
<dbReference type="EMBL" id="LMWN01000011">
    <property type="protein sequence ID" value="KUN07765.1"/>
    <property type="molecule type" value="Genomic_DNA"/>
</dbReference>
<evidence type="ECO:0000313" key="4">
    <source>
        <dbReference type="Proteomes" id="UP000053127"/>
    </source>
</evidence>
<feature type="chain" id="PRO_5007102451" evidence="2">
    <location>
        <begin position="27"/>
        <end position="90"/>
    </location>
</feature>
<comment type="caution">
    <text evidence="3">The sequence shown here is derived from an EMBL/GenBank/DDBJ whole genome shotgun (WGS) entry which is preliminary data.</text>
</comment>
<dbReference type="AlphaFoldDB" id="A0A101PA39"/>
<feature type="signal peptide" evidence="2">
    <location>
        <begin position="1"/>
        <end position="26"/>
    </location>
</feature>
<evidence type="ECO:0000256" key="2">
    <source>
        <dbReference type="SAM" id="SignalP"/>
    </source>
</evidence>
<evidence type="ECO:0000256" key="1">
    <source>
        <dbReference type="SAM" id="MobiDB-lite"/>
    </source>
</evidence>
<evidence type="ECO:0000313" key="3">
    <source>
        <dbReference type="EMBL" id="KUN07765.1"/>
    </source>
</evidence>
<gene>
    <name evidence="3" type="ORF">AQI95_10255</name>
</gene>
<keyword evidence="4" id="KW-1185">Reference proteome</keyword>
<name>A0A101PA39_9ACTN</name>
<feature type="region of interest" description="Disordered" evidence="1">
    <location>
        <begin position="26"/>
        <end position="90"/>
    </location>
</feature>